<gene>
    <name evidence="3" type="ORF">SAMN02982927_02815</name>
</gene>
<reference evidence="4" key="1">
    <citation type="submission" date="2016-10" db="EMBL/GenBank/DDBJ databases">
        <authorList>
            <person name="Varghese N."/>
            <person name="Submissions S."/>
        </authorList>
    </citation>
    <scope>NUCLEOTIDE SEQUENCE [LARGE SCALE GENOMIC DNA]</scope>
    <source>
        <strain evidence="4">ATCC 700379</strain>
    </source>
</reference>
<dbReference type="EMBL" id="FOOY01000022">
    <property type="protein sequence ID" value="SFG79829.1"/>
    <property type="molecule type" value="Genomic_DNA"/>
</dbReference>
<dbReference type="InterPro" id="IPR002347">
    <property type="entry name" value="SDR_fam"/>
</dbReference>
<dbReference type="PANTHER" id="PTHR42760">
    <property type="entry name" value="SHORT-CHAIN DEHYDROGENASES/REDUCTASES FAMILY MEMBER"/>
    <property type="match status" value="1"/>
</dbReference>
<dbReference type="PRINTS" id="PR00081">
    <property type="entry name" value="GDHRDH"/>
</dbReference>
<dbReference type="OrthoDB" id="9803333at2"/>
<dbReference type="RefSeq" id="WP_093674027.1">
    <property type="nucleotide sequence ID" value="NZ_FOOY01000022.1"/>
</dbReference>
<comment type="similarity">
    <text evidence="1">Belongs to the short-chain dehydrogenases/reductases (SDR) family.</text>
</comment>
<sequence length="257" mass="27411">MIKIDLTGQNVFVTGGGSGIGKGIADLFLEAGAAVAVADVAFEQKAERKSGRLVHLKLDVTDKKDVNQAVKTAADLLGAPINVVVNSAGISTMDYAVDIKEEDWDRVMDVNAKGTFLVSQAVARQMNEHGIEGRIINIASQAGKNGYRCMGNYCSSKHAVLGFTKVMAVELAHQQILVNAICPGIVETSMKHRERIDGAKLRTMTPEQIYQEDCSQVPLGRTALPSDVANVALFLASPLSSYMTGQAINVTGGMTMN</sequence>
<organism evidence="3 4">
    <name type="scientific">Sporolactobacillus nakayamae</name>
    <dbReference type="NCBI Taxonomy" id="269670"/>
    <lineage>
        <taxon>Bacteria</taxon>
        <taxon>Bacillati</taxon>
        <taxon>Bacillota</taxon>
        <taxon>Bacilli</taxon>
        <taxon>Bacillales</taxon>
        <taxon>Sporolactobacillaceae</taxon>
        <taxon>Sporolactobacillus</taxon>
    </lineage>
</organism>
<dbReference type="InterPro" id="IPR020904">
    <property type="entry name" value="Sc_DH/Rdtase_CS"/>
</dbReference>
<evidence type="ECO:0000256" key="1">
    <source>
        <dbReference type="ARBA" id="ARBA00006484"/>
    </source>
</evidence>
<dbReference type="PRINTS" id="PR00080">
    <property type="entry name" value="SDRFAMILY"/>
</dbReference>
<dbReference type="GO" id="GO:0008206">
    <property type="term" value="P:bile acid metabolic process"/>
    <property type="evidence" value="ECO:0007669"/>
    <property type="project" value="UniProtKB-ARBA"/>
</dbReference>
<dbReference type="PANTHER" id="PTHR42760:SF115">
    <property type="entry name" value="3-OXOACYL-[ACYL-CARRIER-PROTEIN] REDUCTASE FABG"/>
    <property type="match status" value="1"/>
</dbReference>
<evidence type="ECO:0000256" key="2">
    <source>
        <dbReference type="ARBA" id="ARBA00023002"/>
    </source>
</evidence>
<keyword evidence="2" id="KW-0560">Oxidoreductase</keyword>
<dbReference type="AlphaFoldDB" id="A0A1I2UUE7"/>
<proteinExistence type="inferred from homology"/>
<protein>
    <submittedName>
        <fullName evidence="3">3-oxoacyl-[acyl-carrier protein] reductase</fullName>
    </submittedName>
</protein>
<dbReference type="InterPro" id="IPR036291">
    <property type="entry name" value="NAD(P)-bd_dom_sf"/>
</dbReference>
<dbReference type="Gene3D" id="3.40.50.720">
    <property type="entry name" value="NAD(P)-binding Rossmann-like Domain"/>
    <property type="match status" value="1"/>
</dbReference>
<dbReference type="SUPFAM" id="SSF51735">
    <property type="entry name" value="NAD(P)-binding Rossmann-fold domains"/>
    <property type="match status" value="1"/>
</dbReference>
<dbReference type="PROSITE" id="PS00061">
    <property type="entry name" value="ADH_SHORT"/>
    <property type="match status" value="1"/>
</dbReference>
<dbReference type="STRING" id="269670.SAMN02982927_02815"/>
<evidence type="ECO:0000313" key="4">
    <source>
        <dbReference type="Proteomes" id="UP000198752"/>
    </source>
</evidence>
<dbReference type="Proteomes" id="UP000198752">
    <property type="component" value="Unassembled WGS sequence"/>
</dbReference>
<evidence type="ECO:0000313" key="3">
    <source>
        <dbReference type="EMBL" id="SFG79829.1"/>
    </source>
</evidence>
<dbReference type="CDD" id="cd05233">
    <property type="entry name" value="SDR_c"/>
    <property type="match status" value="1"/>
</dbReference>
<dbReference type="Pfam" id="PF13561">
    <property type="entry name" value="adh_short_C2"/>
    <property type="match status" value="1"/>
</dbReference>
<name>A0A1I2UUE7_9BACL</name>
<accession>A0A1I2UUE7</accession>
<dbReference type="FunFam" id="3.40.50.720:FF:000084">
    <property type="entry name" value="Short-chain dehydrogenase reductase"/>
    <property type="match status" value="1"/>
</dbReference>
<dbReference type="GO" id="GO:0016616">
    <property type="term" value="F:oxidoreductase activity, acting on the CH-OH group of donors, NAD or NADP as acceptor"/>
    <property type="evidence" value="ECO:0007669"/>
    <property type="project" value="TreeGrafter"/>
</dbReference>
<keyword evidence="4" id="KW-1185">Reference proteome</keyword>